<dbReference type="Proteomes" id="UP000093197">
    <property type="component" value="Unassembled WGS sequence"/>
</dbReference>
<dbReference type="AlphaFoldDB" id="A0A853PUG4"/>
<dbReference type="EMBL" id="LIDT01000030">
    <property type="protein sequence ID" value="OCR30601.1"/>
    <property type="molecule type" value="Genomic_DNA"/>
</dbReference>
<name>A0A853PUG4_BACFG</name>
<evidence type="ECO:0000313" key="1">
    <source>
        <dbReference type="EMBL" id="OCR30601.1"/>
    </source>
</evidence>
<reference evidence="1 2" key="1">
    <citation type="journal article" date="2016" name="PLoS ONE">
        <title>Genomic Diversity of Enterotoxigenic Strains of Bacteroides fragilis.</title>
        <authorList>
            <person name="Pierce J.V."/>
            <person name="Bernstein H.D."/>
        </authorList>
    </citation>
    <scope>NUCLEOTIDE SEQUENCE [LARGE SCALE GENOMIC DNA]</scope>
    <source>
        <strain evidence="1 2">20793-3</strain>
    </source>
</reference>
<comment type="caution">
    <text evidence="1">The sequence shown here is derived from an EMBL/GenBank/DDBJ whole genome shotgun (WGS) entry which is preliminary data.</text>
</comment>
<evidence type="ECO:0000313" key="2">
    <source>
        <dbReference type="Proteomes" id="UP000093197"/>
    </source>
</evidence>
<sequence>MTDYDRQEIRDRNIIKKYVCENYLHITNPDYIKPTETNNRVDIYFTATTTNNKEVAYVGEIKERKYPLSNPNNKVTYWMLQLDKLEELKKNKEHRPLYINIFSNNIILVWDLNKLDFSNMEKKKMELKKTTLEDTGTKVKHYFDLPSNMATLIKY</sequence>
<organism evidence="1 2">
    <name type="scientific">Bacteroides fragilis</name>
    <dbReference type="NCBI Taxonomy" id="817"/>
    <lineage>
        <taxon>Bacteria</taxon>
        <taxon>Pseudomonadati</taxon>
        <taxon>Bacteroidota</taxon>
        <taxon>Bacteroidia</taxon>
        <taxon>Bacteroidales</taxon>
        <taxon>Bacteroidaceae</taxon>
        <taxon>Bacteroides</taxon>
    </lineage>
</organism>
<gene>
    <name evidence="1" type="ORF">AC094_29500</name>
</gene>
<protein>
    <submittedName>
        <fullName evidence="1">Uncharacterized protein</fullName>
    </submittedName>
</protein>
<dbReference type="RefSeq" id="WP_032579505.1">
    <property type="nucleotide sequence ID" value="NZ_LIDT01000030.1"/>
</dbReference>
<proteinExistence type="predicted"/>
<accession>A0A853PUG4</accession>